<dbReference type="Proteomes" id="UP000523079">
    <property type="component" value="Unassembled WGS sequence"/>
</dbReference>
<evidence type="ECO:0000313" key="2">
    <source>
        <dbReference type="Proteomes" id="UP000523079"/>
    </source>
</evidence>
<dbReference type="EMBL" id="JACGWT010000001">
    <property type="protein sequence ID" value="MBA8792856.1"/>
    <property type="molecule type" value="Genomic_DNA"/>
</dbReference>
<dbReference type="RefSeq" id="WP_182558443.1">
    <property type="nucleotide sequence ID" value="NZ_JACGWT010000001.1"/>
</dbReference>
<protein>
    <submittedName>
        <fullName evidence="1">Uncharacterized protein YoaH (UPF0181 family)</fullName>
    </submittedName>
</protein>
<evidence type="ECO:0000313" key="1">
    <source>
        <dbReference type="EMBL" id="MBA8792856.1"/>
    </source>
</evidence>
<proteinExistence type="predicted"/>
<keyword evidence="2" id="KW-1185">Reference proteome</keyword>
<dbReference type="AlphaFoldDB" id="A0A7W3P4G1"/>
<organism evidence="1 2">
    <name type="scientific">Microlunatus kandeliicorticis</name>
    <dbReference type="NCBI Taxonomy" id="1759536"/>
    <lineage>
        <taxon>Bacteria</taxon>
        <taxon>Bacillati</taxon>
        <taxon>Actinomycetota</taxon>
        <taxon>Actinomycetes</taxon>
        <taxon>Propionibacteriales</taxon>
        <taxon>Propionibacteriaceae</taxon>
        <taxon>Microlunatus</taxon>
    </lineage>
</organism>
<comment type="caution">
    <text evidence="1">The sequence shown here is derived from an EMBL/GenBank/DDBJ whole genome shotgun (WGS) entry which is preliminary data.</text>
</comment>
<name>A0A7W3P4G1_9ACTN</name>
<sequence length="301" mass="32589">MIQTMRAIQRDESFWDSLVSGSHLGIREKNWASWVSLAEVGVQDFAAILQACGYVTPPPPPATRLAESLMDAIGEIGAIRSVSDPTVLIRNVQQEMIYAVLRIERQVKKIDPKSSGGSLAAVAKQLGKHAREIVPIASVMAAGAVVEEASVLAVESMTGSISSGQAISAVASAAGLIASASVVELGRRMMIAPPRSAENDDRPRVLPVEHGYVEPIEESRRELVRFLTRTARPTGEQVGPYVERLINNLEDTGQEPPVPLRKLALICRESPGSPLDSSAIQLARKMRIERTFQPRGPSLRM</sequence>
<reference evidence="1 2" key="1">
    <citation type="submission" date="2020-07" db="EMBL/GenBank/DDBJ databases">
        <title>Sequencing the genomes of 1000 actinobacteria strains.</title>
        <authorList>
            <person name="Klenk H.-P."/>
        </authorList>
    </citation>
    <scope>NUCLEOTIDE SEQUENCE [LARGE SCALE GENOMIC DNA]</scope>
    <source>
        <strain evidence="1 2">DSM 100723</strain>
    </source>
</reference>
<gene>
    <name evidence="1" type="ORF">FHX74_000450</name>
</gene>
<accession>A0A7W3P4G1</accession>